<evidence type="ECO:0000256" key="8">
    <source>
        <dbReference type="SAM" id="MobiDB-lite"/>
    </source>
</evidence>
<reference evidence="10" key="1">
    <citation type="submission" date="2022-03" db="EMBL/GenBank/DDBJ databases">
        <title>Cryobacterium sp. nov. strain ZS14-85, isolated from Antarctic soil.</title>
        <authorList>
            <person name="Li J."/>
            <person name="Niu G."/>
        </authorList>
    </citation>
    <scope>NUCLEOTIDE SEQUENCE</scope>
    <source>
        <strain evidence="10">ZS14-85</strain>
    </source>
</reference>
<dbReference type="GO" id="GO:0052618">
    <property type="term" value="F:coenzyme F420-0:L-glutamate ligase activity"/>
    <property type="evidence" value="ECO:0007669"/>
    <property type="project" value="UniProtKB-EC"/>
</dbReference>
<comment type="caution">
    <text evidence="10">The sequence shown here is derived from an EMBL/GenBank/DDBJ whole genome shotgun (WGS) entry which is preliminary data.</text>
</comment>
<dbReference type="GO" id="GO:0046872">
    <property type="term" value="F:metal ion binding"/>
    <property type="evidence" value="ECO:0007669"/>
    <property type="project" value="UniProtKB-KW"/>
</dbReference>
<keyword evidence="1 10" id="KW-0436">Ligase</keyword>
<feature type="region of interest" description="Disordered" evidence="8">
    <location>
        <begin position="230"/>
        <end position="255"/>
    </location>
</feature>
<evidence type="ECO:0000256" key="5">
    <source>
        <dbReference type="ARBA" id="ARBA00022958"/>
    </source>
</evidence>
<evidence type="ECO:0000259" key="9">
    <source>
        <dbReference type="Pfam" id="PF01996"/>
    </source>
</evidence>
<dbReference type="Pfam" id="PF01996">
    <property type="entry name" value="F420_ligase"/>
    <property type="match status" value="1"/>
</dbReference>
<evidence type="ECO:0000313" key="11">
    <source>
        <dbReference type="Proteomes" id="UP001165341"/>
    </source>
</evidence>
<dbReference type="Gene3D" id="3.30.1330.100">
    <property type="entry name" value="CofE-like"/>
    <property type="match status" value="2"/>
</dbReference>
<evidence type="ECO:0000256" key="6">
    <source>
        <dbReference type="ARBA" id="ARBA00023134"/>
    </source>
</evidence>
<evidence type="ECO:0000256" key="3">
    <source>
        <dbReference type="ARBA" id="ARBA00022741"/>
    </source>
</evidence>
<keyword evidence="4" id="KW-0460">Magnesium</keyword>
<keyword evidence="6" id="KW-0342">GTP-binding</keyword>
<keyword evidence="7" id="KW-0464">Manganese</keyword>
<gene>
    <name evidence="10" type="primary">cofE</name>
    <name evidence="10" type="ORF">MQH31_08875</name>
</gene>
<keyword evidence="3" id="KW-0547">Nucleotide-binding</keyword>
<feature type="compositionally biased region" description="Low complexity" evidence="8">
    <location>
        <begin position="230"/>
        <end position="249"/>
    </location>
</feature>
<dbReference type="SUPFAM" id="SSF144010">
    <property type="entry name" value="CofE-like"/>
    <property type="match status" value="1"/>
</dbReference>
<name>A0AA41QWE2_9MICO</name>
<evidence type="ECO:0000256" key="7">
    <source>
        <dbReference type="ARBA" id="ARBA00023211"/>
    </source>
</evidence>
<evidence type="ECO:0000313" key="10">
    <source>
        <dbReference type="EMBL" id="MCI4657919.1"/>
    </source>
</evidence>
<dbReference type="Proteomes" id="UP001165341">
    <property type="component" value="Unassembled WGS sequence"/>
</dbReference>
<dbReference type="GO" id="GO:0005525">
    <property type="term" value="F:GTP binding"/>
    <property type="evidence" value="ECO:0007669"/>
    <property type="project" value="UniProtKB-KW"/>
</dbReference>
<keyword evidence="2" id="KW-0479">Metal-binding</keyword>
<evidence type="ECO:0000256" key="1">
    <source>
        <dbReference type="ARBA" id="ARBA00022598"/>
    </source>
</evidence>
<feature type="domain" description="Coenzyme F420:L-glutamate ligase-like" evidence="9">
    <location>
        <begin position="14"/>
        <end position="216"/>
    </location>
</feature>
<keyword evidence="11" id="KW-1185">Reference proteome</keyword>
<dbReference type="EC" id="6.3.2.31" evidence="10"/>
<evidence type="ECO:0000256" key="4">
    <source>
        <dbReference type="ARBA" id="ARBA00022842"/>
    </source>
</evidence>
<dbReference type="PANTHER" id="PTHR47917:SF1">
    <property type="entry name" value="COENZYME F420:L-GLUTAMATE LIGASE"/>
    <property type="match status" value="1"/>
</dbReference>
<dbReference type="InterPro" id="IPR008225">
    <property type="entry name" value="F420-0_g-glutamyl_ligase"/>
</dbReference>
<evidence type="ECO:0000256" key="2">
    <source>
        <dbReference type="ARBA" id="ARBA00022723"/>
    </source>
</evidence>
<sequence length="319" mass="31547">MHGELSIFALGGIGEVVAGDDLAGLILAAAGAAGAGAGTLLRDGDILAVTSKIVSKAEGRVRAASDREQAITDETVRVVATRAYPGGVTRIVENRQGLVMAAAGVDASNTPDGLVLLLPSQPDASARALCAALRARTGLRLGVIITDTAGRPWREGQTDIAIGAAGVAVIDDLRGTTDAHGRRLDVTAPAVGDEIAGAADLVKGKANGTPVAVIRGLGRLVLPLPATEAPDAASAGTGAAPTGADNGAAHRGAVDQTADDRGAAVLLRPSATDMFRLGSAEAEALGYARGYAAGLAAGRVGDAEVVADVPAATAKADLP</sequence>
<dbReference type="EMBL" id="JALGAR010000002">
    <property type="protein sequence ID" value="MCI4657919.1"/>
    <property type="molecule type" value="Genomic_DNA"/>
</dbReference>
<organism evidence="10 11">
    <name type="scientific">Cryobacterium zhongshanensis</name>
    <dbReference type="NCBI Taxonomy" id="2928153"/>
    <lineage>
        <taxon>Bacteria</taxon>
        <taxon>Bacillati</taxon>
        <taxon>Actinomycetota</taxon>
        <taxon>Actinomycetes</taxon>
        <taxon>Micrococcales</taxon>
        <taxon>Microbacteriaceae</taxon>
        <taxon>Cryobacterium</taxon>
    </lineage>
</organism>
<keyword evidence="5" id="KW-0630">Potassium</keyword>
<accession>A0AA41QWE2</accession>
<dbReference type="PANTHER" id="PTHR47917">
    <property type="match status" value="1"/>
</dbReference>
<dbReference type="NCBIfam" id="TIGR01916">
    <property type="entry name" value="F420_cofE"/>
    <property type="match status" value="1"/>
</dbReference>
<dbReference type="InterPro" id="IPR002847">
    <property type="entry name" value="F420-0_gamma-glut_ligase-dom"/>
</dbReference>
<protein>
    <submittedName>
        <fullName evidence="10">Coenzyme F420-0:L-glutamate ligase</fullName>
        <ecNumber evidence="10">6.3.2.31</ecNumber>
    </submittedName>
</protein>
<dbReference type="AlphaFoldDB" id="A0AA41QWE2"/>
<proteinExistence type="predicted"/>